<reference evidence="16" key="1">
    <citation type="submission" date="2022-11" db="UniProtKB">
        <authorList>
            <consortium name="WormBaseParasite"/>
        </authorList>
    </citation>
    <scope>IDENTIFICATION</scope>
</reference>
<evidence type="ECO:0000256" key="6">
    <source>
        <dbReference type="ARBA" id="ARBA00022604"/>
    </source>
</evidence>
<dbReference type="GO" id="GO:0040015">
    <property type="term" value="P:negative regulation of multicellular organism growth"/>
    <property type="evidence" value="ECO:0007669"/>
    <property type="project" value="UniProtKB-ARBA"/>
</dbReference>
<feature type="DNA-binding region" description="Fork-head" evidence="12">
    <location>
        <begin position="221"/>
        <end position="314"/>
    </location>
</feature>
<feature type="region of interest" description="Disordered" evidence="13">
    <location>
        <begin position="301"/>
        <end position="322"/>
    </location>
</feature>
<evidence type="ECO:0000313" key="15">
    <source>
        <dbReference type="Proteomes" id="UP000887540"/>
    </source>
</evidence>
<keyword evidence="3" id="KW-0217">Developmental protein</keyword>
<dbReference type="SMART" id="SM00339">
    <property type="entry name" value="FH"/>
    <property type="match status" value="1"/>
</dbReference>
<evidence type="ECO:0000256" key="7">
    <source>
        <dbReference type="ARBA" id="ARBA00023015"/>
    </source>
</evidence>
<name>A0A914EMT6_9BILA</name>
<keyword evidence="4" id="KW-0963">Cytoplasm</keyword>
<dbReference type="Gene3D" id="1.10.10.10">
    <property type="entry name" value="Winged helix-like DNA-binding domain superfamily/Winged helix DNA-binding domain"/>
    <property type="match status" value="1"/>
</dbReference>
<evidence type="ECO:0000256" key="3">
    <source>
        <dbReference type="ARBA" id="ARBA00022473"/>
    </source>
</evidence>
<feature type="domain" description="Fork-head" evidence="14">
    <location>
        <begin position="221"/>
        <end position="314"/>
    </location>
</feature>
<protein>
    <recommendedName>
        <fullName evidence="11">Forkhead box protein O</fullName>
    </recommendedName>
</protein>
<dbReference type="GO" id="GO:0034599">
    <property type="term" value="P:cellular response to oxidative stress"/>
    <property type="evidence" value="ECO:0007669"/>
    <property type="project" value="UniProtKB-ARBA"/>
</dbReference>
<dbReference type="GO" id="GO:0005634">
    <property type="term" value="C:nucleus"/>
    <property type="evidence" value="ECO:0007669"/>
    <property type="project" value="UniProtKB-SubCell"/>
</dbReference>
<evidence type="ECO:0000256" key="11">
    <source>
        <dbReference type="ARBA" id="ARBA00039893"/>
    </source>
</evidence>
<evidence type="ECO:0000256" key="9">
    <source>
        <dbReference type="ARBA" id="ARBA00023163"/>
    </source>
</evidence>
<dbReference type="FunFam" id="1.10.10.10:FF:000032">
    <property type="entry name" value="Forkhead box protein O4"/>
    <property type="match status" value="1"/>
</dbReference>
<dbReference type="Pfam" id="PF00250">
    <property type="entry name" value="Forkhead"/>
    <property type="match status" value="1"/>
</dbReference>
<dbReference type="PANTHER" id="PTHR45767:SF2">
    <property type="entry name" value="FORKHEAD BOX PROTEIN O"/>
    <property type="match status" value="1"/>
</dbReference>
<dbReference type="GO" id="GO:0008340">
    <property type="term" value="P:determination of adult lifespan"/>
    <property type="evidence" value="ECO:0007669"/>
    <property type="project" value="UniProtKB-ARBA"/>
</dbReference>
<evidence type="ECO:0000256" key="5">
    <source>
        <dbReference type="ARBA" id="ARBA00022553"/>
    </source>
</evidence>
<keyword evidence="15" id="KW-1185">Reference proteome</keyword>
<keyword evidence="5" id="KW-0597">Phosphoprotein</keyword>
<dbReference type="CDD" id="cd20032">
    <property type="entry name" value="FH_FOXO"/>
    <property type="match status" value="1"/>
</dbReference>
<dbReference type="AlphaFoldDB" id="A0A914EMT6"/>
<proteinExistence type="predicted"/>
<dbReference type="GO" id="GO:0001228">
    <property type="term" value="F:DNA-binding transcription activator activity, RNA polymerase II-specific"/>
    <property type="evidence" value="ECO:0007669"/>
    <property type="project" value="UniProtKB-ARBA"/>
</dbReference>
<comment type="subcellular location">
    <subcellularLocation>
        <location evidence="2">Cytoplasm</location>
    </subcellularLocation>
    <subcellularLocation>
        <location evidence="1 12">Nucleus</location>
    </subcellularLocation>
</comment>
<evidence type="ECO:0000256" key="12">
    <source>
        <dbReference type="PROSITE-ProRule" id="PRU00089"/>
    </source>
</evidence>
<dbReference type="GO" id="GO:0009896">
    <property type="term" value="P:positive regulation of catabolic process"/>
    <property type="evidence" value="ECO:0007669"/>
    <property type="project" value="UniProtKB-ARBA"/>
</dbReference>
<evidence type="ECO:0000256" key="1">
    <source>
        <dbReference type="ARBA" id="ARBA00004123"/>
    </source>
</evidence>
<keyword evidence="8 12" id="KW-0238">DNA-binding</keyword>
<keyword evidence="10 12" id="KW-0539">Nucleus</keyword>
<keyword evidence="6" id="KW-0341">Growth regulation</keyword>
<dbReference type="GO" id="GO:0042594">
    <property type="term" value="P:response to starvation"/>
    <property type="evidence" value="ECO:0007669"/>
    <property type="project" value="UniProtKB-ARBA"/>
</dbReference>
<dbReference type="InterPro" id="IPR036390">
    <property type="entry name" value="WH_DNA-bd_sf"/>
</dbReference>
<accession>A0A914EMT6</accession>
<keyword evidence="9" id="KW-0804">Transcription</keyword>
<dbReference type="GO" id="GO:0008286">
    <property type="term" value="P:insulin receptor signaling pathway"/>
    <property type="evidence" value="ECO:0007669"/>
    <property type="project" value="UniProtKB-ARBA"/>
</dbReference>
<feature type="compositionally biased region" description="Polar residues" evidence="13">
    <location>
        <begin position="160"/>
        <end position="180"/>
    </location>
</feature>
<dbReference type="SUPFAM" id="SSF46785">
    <property type="entry name" value="Winged helix' DNA-binding domain"/>
    <property type="match status" value="1"/>
</dbReference>
<dbReference type="InterPro" id="IPR001766">
    <property type="entry name" value="Fork_head_dom"/>
</dbReference>
<organism evidence="15 16">
    <name type="scientific">Acrobeloides nanus</name>
    <dbReference type="NCBI Taxonomy" id="290746"/>
    <lineage>
        <taxon>Eukaryota</taxon>
        <taxon>Metazoa</taxon>
        <taxon>Ecdysozoa</taxon>
        <taxon>Nematoda</taxon>
        <taxon>Chromadorea</taxon>
        <taxon>Rhabditida</taxon>
        <taxon>Tylenchina</taxon>
        <taxon>Cephalobomorpha</taxon>
        <taxon>Cephaloboidea</taxon>
        <taxon>Cephalobidae</taxon>
        <taxon>Acrobeloides</taxon>
    </lineage>
</organism>
<dbReference type="PROSITE" id="PS00658">
    <property type="entry name" value="FORK_HEAD_2"/>
    <property type="match status" value="1"/>
</dbReference>
<dbReference type="InterPro" id="IPR030456">
    <property type="entry name" value="TF_fork_head_CS_2"/>
</dbReference>
<dbReference type="PRINTS" id="PR00053">
    <property type="entry name" value="FORKHEAD"/>
</dbReference>
<dbReference type="InterPro" id="IPR036388">
    <property type="entry name" value="WH-like_DNA-bd_sf"/>
</dbReference>
<sequence>MSADFEASHIKTEAGGYNIYSAAIAEYTSSNMLPTGLGTGYGTNAIMNHSSNDSSAPSSTSSSHTRLAGVGCDDSGMSTLSNSGCMLTTNATHPGRMMNYGSPDYNPRNGDEFEDELGPMIRDRSNTWPLRRPNLDINNQTSPLIHDQIPEEEGYENPEDGSNPSSRHNSNVMLNCTIDNQGGVYANDLSPTELRSPDEYSSGALTPPASAKKSTTRRNAWGNMSYADLITQAILSSPEKRLTLSQVYEWMVQNVPYFRDKGDSNSSAGWKNSIRHNLSLHSRFMRIQNEGAGKSSWWVINPDAKPGRNPRRRAATMDTTTKVSIDKIRKRNYKKGCMVSRPIHSGQSSMLGSQASVNDPYQDDDGFPSPFAEFRARTQSNLSVTGPSTSRMSPTLDEFDQFDKFDFPPWMEPSSSQPVSELLATETDRMRLESDSYGQPIKQEYIINTALKNQPQQMPQQIIMKMEPMDPKHETGVQPPPSYEELRSVSGQTQMQNPIIRSQLQQQHLTQVKPVMNGAPGNIQYYSNGMFQSTPNQAPQMMGPQGWQQRPTSIHQTHTVTFITGPGGPMMNGGQQISNNTSLPMDLENVMPEHSIMDLDMEAVLRHEASLTRDNQLHFDL</sequence>
<evidence type="ECO:0000256" key="2">
    <source>
        <dbReference type="ARBA" id="ARBA00004496"/>
    </source>
</evidence>
<dbReference type="GO" id="GO:0000978">
    <property type="term" value="F:RNA polymerase II cis-regulatory region sequence-specific DNA binding"/>
    <property type="evidence" value="ECO:0007669"/>
    <property type="project" value="TreeGrafter"/>
</dbReference>
<feature type="region of interest" description="Disordered" evidence="13">
    <location>
        <begin position="152"/>
        <end position="216"/>
    </location>
</feature>
<evidence type="ECO:0000256" key="13">
    <source>
        <dbReference type="SAM" id="MobiDB-lite"/>
    </source>
</evidence>
<dbReference type="PANTHER" id="PTHR45767">
    <property type="entry name" value="FORKHEAD BOX PROTEIN O"/>
    <property type="match status" value="1"/>
</dbReference>
<dbReference type="GO" id="GO:0005737">
    <property type="term" value="C:cytoplasm"/>
    <property type="evidence" value="ECO:0007669"/>
    <property type="project" value="UniProtKB-SubCell"/>
</dbReference>
<evidence type="ECO:0000256" key="4">
    <source>
        <dbReference type="ARBA" id="ARBA00022490"/>
    </source>
</evidence>
<evidence type="ECO:0000259" key="14">
    <source>
        <dbReference type="PROSITE" id="PS50039"/>
    </source>
</evidence>
<dbReference type="GO" id="GO:0010883">
    <property type="term" value="P:regulation of lipid storage"/>
    <property type="evidence" value="ECO:0007669"/>
    <property type="project" value="UniProtKB-ARBA"/>
</dbReference>
<keyword evidence="7" id="KW-0805">Transcription regulation</keyword>
<evidence type="ECO:0000256" key="8">
    <source>
        <dbReference type="ARBA" id="ARBA00023125"/>
    </source>
</evidence>
<dbReference type="PROSITE" id="PS50039">
    <property type="entry name" value="FORK_HEAD_3"/>
    <property type="match status" value="1"/>
</dbReference>
<dbReference type="Proteomes" id="UP000887540">
    <property type="component" value="Unplaced"/>
</dbReference>
<dbReference type="WBParaSite" id="ACRNAN_scaffold935.g25550.t1">
    <property type="protein sequence ID" value="ACRNAN_scaffold935.g25550.t1"/>
    <property type="gene ID" value="ACRNAN_scaffold935.g25550"/>
</dbReference>
<evidence type="ECO:0000313" key="16">
    <source>
        <dbReference type="WBParaSite" id="ACRNAN_scaffold935.g25550.t1"/>
    </source>
</evidence>
<dbReference type="GO" id="GO:0050778">
    <property type="term" value="P:positive regulation of immune response"/>
    <property type="evidence" value="ECO:0007669"/>
    <property type="project" value="UniProtKB-ARBA"/>
</dbReference>
<dbReference type="GO" id="GO:0031349">
    <property type="term" value="P:positive regulation of defense response"/>
    <property type="evidence" value="ECO:0007669"/>
    <property type="project" value="UniProtKB-ARBA"/>
</dbReference>
<evidence type="ECO:0000256" key="10">
    <source>
        <dbReference type="ARBA" id="ARBA00023242"/>
    </source>
</evidence>